<dbReference type="RefSeq" id="WP_061414400.1">
    <property type="nucleotide sequence ID" value="NZ_KQ969521.1"/>
</dbReference>
<name>A0A139NZA3_STROR</name>
<organism evidence="3 4">
    <name type="scientific">Streptococcus oralis</name>
    <dbReference type="NCBI Taxonomy" id="1303"/>
    <lineage>
        <taxon>Bacteria</taxon>
        <taxon>Bacillati</taxon>
        <taxon>Bacillota</taxon>
        <taxon>Bacilli</taxon>
        <taxon>Lactobacillales</taxon>
        <taxon>Streptococcaceae</taxon>
        <taxon>Streptococcus</taxon>
    </lineage>
</organism>
<keyword evidence="3" id="KW-0255">Endonuclease</keyword>
<dbReference type="PANTHER" id="PTHR43581">
    <property type="entry name" value="ATP/GTP PHOSPHATASE"/>
    <property type="match status" value="1"/>
</dbReference>
<dbReference type="AlphaFoldDB" id="A0A139NZA3"/>
<proteinExistence type="predicted"/>
<dbReference type="Proteomes" id="UP000070678">
    <property type="component" value="Unassembled WGS sequence"/>
</dbReference>
<evidence type="ECO:0000259" key="2">
    <source>
        <dbReference type="Pfam" id="PF20469"/>
    </source>
</evidence>
<dbReference type="OrthoDB" id="308933at2"/>
<protein>
    <submittedName>
        <fullName evidence="3">Putative ATP-dependent endonuclease of the OLD family</fullName>
    </submittedName>
</protein>
<dbReference type="Pfam" id="PF20469">
    <property type="entry name" value="OLD-like_TOPRIM"/>
    <property type="match status" value="1"/>
</dbReference>
<reference evidence="3 4" key="1">
    <citation type="submission" date="2016-01" db="EMBL/GenBank/DDBJ databases">
        <title>Highly variable Streptococcus oralis are common among viridans streptococci isolated from primates.</title>
        <authorList>
            <person name="Denapaite D."/>
            <person name="Rieger M."/>
            <person name="Koendgen S."/>
            <person name="Brueckner R."/>
            <person name="Ochigava I."/>
            <person name="Kappeler P."/>
            <person name="Maetz-Rensing K."/>
            <person name="Leendertz F."/>
            <person name="Hakenbeck R."/>
        </authorList>
    </citation>
    <scope>NUCLEOTIDE SEQUENCE [LARGE SCALE GENOMIC DNA]</scope>
    <source>
        <strain evidence="3 4">DD15</strain>
    </source>
</reference>
<dbReference type="GO" id="GO:0004519">
    <property type="term" value="F:endonuclease activity"/>
    <property type="evidence" value="ECO:0007669"/>
    <property type="project" value="UniProtKB-KW"/>
</dbReference>
<keyword evidence="3" id="KW-0378">Hydrolase</keyword>
<dbReference type="CDD" id="cd01026">
    <property type="entry name" value="TOPRIM_OLD"/>
    <property type="match status" value="1"/>
</dbReference>
<dbReference type="InterPro" id="IPR034139">
    <property type="entry name" value="TOPRIM_OLD"/>
</dbReference>
<dbReference type="InterPro" id="IPR027417">
    <property type="entry name" value="P-loop_NTPase"/>
</dbReference>
<feature type="domain" description="Endonuclease GajA/Old nuclease/RecF-like AAA" evidence="1">
    <location>
        <begin position="181"/>
        <end position="331"/>
    </location>
</feature>
<dbReference type="Pfam" id="PF13175">
    <property type="entry name" value="AAA_15"/>
    <property type="match status" value="2"/>
</dbReference>
<gene>
    <name evidence="3" type="ORF">SORDD15_00676</name>
</gene>
<evidence type="ECO:0000259" key="1">
    <source>
        <dbReference type="Pfam" id="PF13175"/>
    </source>
</evidence>
<dbReference type="EMBL" id="LQNX01000049">
    <property type="protein sequence ID" value="KXT81286.1"/>
    <property type="molecule type" value="Genomic_DNA"/>
</dbReference>
<feature type="domain" description="Endonuclease GajA/Old nuclease/RecF-like AAA" evidence="1">
    <location>
        <begin position="1"/>
        <end position="82"/>
    </location>
</feature>
<dbReference type="Gene3D" id="3.40.50.300">
    <property type="entry name" value="P-loop containing nucleotide triphosphate hydrolases"/>
    <property type="match status" value="1"/>
</dbReference>
<dbReference type="PANTHER" id="PTHR43581:SF4">
    <property type="entry name" value="ATP_GTP PHOSPHATASE"/>
    <property type="match status" value="1"/>
</dbReference>
<dbReference type="InterPro" id="IPR041685">
    <property type="entry name" value="AAA_GajA/Old/RecF-like"/>
</dbReference>
<dbReference type="SUPFAM" id="SSF52540">
    <property type="entry name" value="P-loop containing nucleoside triphosphate hydrolases"/>
    <property type="match status" value="1"/>
</dbReference>
<dbReference type="PATRIC" id="fig|1303.78.peg.734"/>
<keyword evidence="3" id="KW-0540">Nuclease</keyword>
<feature type="domain" description="OLD protein-like TOPRIM" evidence="2">
    <location>
        <begin position="378"/>
        <end position="442"/>
    </location>
</feature>
<evidence type="ECO:0000313" key="3">
    <source>
        <dbReference type="EMBL" id="KXT81286.1"/>
    </source>
</evidence>
<accession>A0A139NZA3</accession>
<evidence type="ECO:0000313" key="4">
    <source>
        <dbReference type="Proteomes" id="UP000070678"/>
    </source>
</evidence>
<sequence length="585" mass="67845">MEFKKLVIENFRNFSSIEIDLSNKNVIFGMNDSGKTNLLFAIRYLLDRTIRNKGFIKSDYHKHDTSRPIKIQLELDLSDRKMEGDEELLKTSHSRLLISTVAGARNNSSLDTFFISLEAVYNEKELFGNPVLSWGSTLDNLVEVPQYGTRSDIDKIFQIVYVNPAIELDSFFKRNRRLLFSDDSKTGEDVKLEEEIENNIEKLNENISNLHLITRVQSQLTEAYKSYRKENLEIKIQSEISISGYLDNLTPYINWNDDTNNYPTSGDGRKKLLSYAINHLISEKQYSNKVIIYLIEEPENSLHRSVQISLSKQLFVQNIYEYFFLTTHSAEVLYEMDNTQLIKITNQQDATGQSVYYTVPDEFSNLKKKLNKSLAQSIFYDRILLVEGPSEYYLFSAIFEYISPDFESDGKYLLQVDGINFKPYSELYRALGIDIWIKTDNDLKASRGDKHVFSPIGLNRCIDLLDQSVTPRLDNYRIDFSSKDERKQNIKSKKEELYSTNQSLVSQLNAEGIFISEVDLENDLAQVLSDSERSGMSEFDFVNWLQSSKQYNMLEYIDNYLTTEIALKIVESGNFKVLAEFLDYE</sequence>
<comment type="caution">
    <text evidence="3">The sequence shown here is derived from an EMBL/GenBank/DDBJ whole genome shotgun (WGS) entry which is preliminary data.</text>
</comment>
<dbReference type="InterPro" id="IPR051396">
    <property type="entry name" value="Bact_Antivir_Def_Nuclease"/>
</dbReference>